<proteinExistence type="predicted"/>
<evidence type="ECO:0000313" key="2">
    <source>
        <dbReference type="EMBL" id="GJT14801.1"/>
    </source>
</evidence>
<reference evidence="2" key="1">
    <citation type="journal article" date="2022" name="Int. J. Mol. Sci.">
        <title>Draft Genome of Tanacetum Coccineum: Genomic Comparison of Closely Related Tanacetum-Family Plants.</title>
        <authorList>
            <person name="Yamashiro T."/>
            <person name="Shiraishi A."/>
            <person name="Nakayama K."/>
            <person name="Satake H."/>
        </authorList>
    </citation>
    <scope>NUCLEOTIDE SEQUENCE</scope>
</reference>
<accession>A0ABQ5BJE0</accession>
<reference evidence="2" key="2">
    <citation type="submission" date="2022-01" db="EMBL/GenBank/DDBJ databases">
        <authorList>
            <person name="Yamashiro T."/>
            <person name="Shiraishi A."/>
            <person name="Satake H."/>
            <person name="Nakayama K."/>
        </authorList>
    </citation>
    <scope>NUCLEOTIDE SEQUENCE</scope>
</reference>
<name>A0ABQ5BJE0_9ASTR</name>
<evidence type="ECO:0000313" key="3">
    <source>
        <dbReference type="Proteomes" id="UP001151760"/>
    </source>
</evidence>
<sequence length="228" mass="25468">MANPNSFSSKWPKSTRRTYGLANNTNYPSVQRLSRLWIENSLHSRASLGVRFCLCGPMLLLVSFFSSLLSVSCSLGHGNEDLILVYDALGYAYCRLSLAIPKNGIFENINSVKELAQMPQWTAEKPLRMGVAVVIVVLLVVENHIERELFKENAVAVCLQQSGMDQSKITRKQSKMSKHGHENQKSTKAGSKARKVKPQSNPVNLWCPQLDQTATNEAQMIEEMIGQD</sequence>
<dbReference type="Proteomes" id="UP001151760">
    <property type="component" value="Unassembled WGS sequence"/>
</dbReference>
<feature type="compositionally biased region" description="Basic residues" evidence="1">
    <location>
        <begin position="169"/>
        <end position="178"/>
    </location>
</feature>
<dbReference type="EMBL" id="BQNB010013343">
    <property type="protein sequence ID" value="GJT14801.1"/>
    <property type="molecule type" value="Genomic_DNA"/>
</dbReference>
<protein>
    <submittedName>
        <fullName evidence="2">ATP phosphoribosyltransferase 2, chloroplastic-like protein</fullName>
    </submittedName>
</protein>
<feature type="region of interest" description="Disordered" evidence="1">
    <location>
        <begin position="168"/>
        <end position="207"/>
    </location>
</feature>
<comment type="caution">
    <text evidence="2">The sequence shown here is derived from an EMBL/GenBank/DDBJ whole genome shotgun (WGS) entry which is preliminary data.</text>
</comment>
<evidence type="ECO:0000256" key="1">
    <source>
        <dbReference type="SAM" id="MobiDB-lite"/>
    </source>
</evidence>
<gene>
    <name evidence="2" type="ORF">Tco_0873507</name>
</gene>
<organism evidence="2 3">
    <name type="scientific">Tanacetum coccineum</name>
    <dbReference type="NCBI Taxonomy" id="301880"/>
    <lineage>
        <taxon>Eukaryota</taxon>
        <taxon>Viridiplantae</taxon>
        <taxon>Streptophyta</taxon>
        <taxon>Embryophyta</taxon>
        <taxon>Tracheophyta</taxon>
        <taxon>Spermatophyta</taxon>
        <taxon>Magnoliopsida</taxon>
        <taxon>eudicotyledons</taxon>
        <taxon>Gunneridae</taxon>
        <taxon>Pentapetalae</taxon>
        <taxon>asterids</taxon>
        <taxon>campanulids</taxon>
        <taxon>Asterales</taxon>
        <taxon>Asteraceae</taxon>
        <taxon>Asteroideae</taxon>
        <taxon>Anthemideae</taxon>
        <taxon>Anthemidinae</taxon>
        <taxon>Tanacetum</taxon>
    </lineage>
</organism>
<keyword evidence="3" id="KW-1185">Reference proteome</keyword>